<dbReference type="PROSITE" id="PS51257">
    <property type="entry name" value="PROKAR_LIPOPROTEIN"/>
    <property type="match status" value="1"/>
</dbReference>
<protein>
    <recommendedName>
        <fullName evidence="3">Lipoprotein</fullName>
    </recommendedName>
</protein>
<keyword evidence="2" id="KW-1185">Reference proteome</keyword>
<evidence type="ECO:0008006" key="3">
    <source>
        <dbReference type="Google" id="ProtNLM"/>
    </source>
</evidence>
<sequence length="125" mass="13246">MRLPLALLALVLVTGCSVDTGAPARTAERFHEAVAERRDDTACALLSPRAAEKLPDPGQTCAEALRALELEAGGPITGVQVWGDAAQVRMAGDTVFLHRFSDGWRVKAAGCEPQGDLPYDCEVEG</sequence>
<reference evidence="1 2" key="1">
    <citation type="submission" date="2020-08" db="EMBL/GenBank/DDBJ databases">
        <title>Sequencing the genomes of 1000 actinobacteria strains.</title>
        <authorList>
            <person name="Klenk H.-P."/>
        </authorList>
    </citation>
    <scope>NUCLEOTIDE SEQUENCE [LARGE SCALE GENOMIC DNA]</scope>
    <source>
        <strain evidence="1 2">DSM 45913</strain>
    </source>
</reference>
<gene>
    <name evidence="1" type="ORF">FHU36_000947</name>
</gene>
<dbReference type="RefSeq" id="WP_185082554.1">
    <property type="nucleotide sequence ID" value="NZ_JACHJB010000001.1"/>
</dbReference>
<evidence type="ECO:0000313" key="2">
    <source>
        <dbReference type="Proteomes" id="UP000583800"/>
    </source>
</evidence>
<comment type="caution">
    <text evidence="1">The sequence shown here is derived from an EMBL/GenBank/DDBJ whole genome shotgun (WGS) entry which is preliminary data.</text>
</comment>
<evidence type="ECO:0000313" key="1">
    <source>
        <dbReference type="EMBL" id="MBB6344438.1"/>
    </source>
</evidence>
<accession>A0A7X0BXJ5</accession>
<name>A0A7X0BXJ5_9ACTN</name>
<dbReference type="Proteomes" id="UP000583800">
    <property type="component" value="Unassembled WGS sequence"/>
</dbReference>
<organism evidence="1 2">
    <name type="scientific">Nonomuraea muscovyensis</name>
    <dbReference type="NCBI Taxonomy" id="1124761"/>
    <lineage>
        <taxon>Bacteria</taxon>
        <taxon>Bacillati</taxon>
        <taxon>Actinomycetota</taxon>
        <taxon>Actinomycetes</taxon>
        <taxon>Streptosporangiales</taxon>
        <taxon>Streptosporangiaceae</taxon>
        <taxon>Nonomuraea</taxon>
    </lineage>
</organism>
<proteinExistence type="predicted"/>
<dbReference type="EMBL" id="JACHJB010000001">
    <property type="protein sequence ID" value="MBB6344438.1"/>
    <property type="molecule type" value="Genomic_DNA"/>
</dbReference>
<dbReference type="AlphaFoldDB" id="A0A7X0BXJ5"/>